<comment type="subcellular location">
    <subcellularLocation>
        <location evidence="1">Membrane</location>
        <topology evidence="1">Multi-pass membrane protein</topology>
    </subcellularLocation>
</comment>
<gene>
    <name evidence="7" type="ORF">LY89DRAFT_624723</name>
</gene>
<evidence type="ECO:0000256" key="1">
    <source>
        <dbReference type="ARBA" id="ARBA00004141"/>
    </source>
</evidence>
<dbReference type="GO" id="GO:0005886">
    <property type="term" value="C:plasma membrane"/>
    <property type="evidence" value="ECO:0007669"/>
    <property type="project" value="TreeGrafter"/>
</dbReference>
<dbReference type="GeneID" id="28820778"/>
<feature type="transmembrane region" description="Helical" evidence="6">
    <location>
        <begin position="36"/>
        <end position="54"/>
    </location>
</feature>
<feature type="transmembrane region" description="Helical" evidence="6">
    <location>
        <begin position="61"/>
        <end position="81"/>
    </location>
</feature>
<feature type="transmembrane region" description="Helical" evidence="6">
    <location>
        <begin position="135"/>
        <end position="160"/>
    </location>
</feature>
<accession>A0A194WTX3</accession>
<dbReference type="GO" id="GO:0000324">
    <property type="term" value="C:fungal-type vacuole"/>
    <property type="evidence" value="ECO:0007669"/>
    <property type="project" value="TreeGrafter"/>
</dbReference>
<evidence type="ECO:0000256" key="2">
    <source>
        <dbReference type="ARBA" id="ARBA00022692"/>
    </source>
</evidence>
<dbReference type="Proteomes" id="UP000070700">
    <property type="component" value="Unassembled WGS sequence"/>
</dbReference>
<organism evidence="7 8">
    <name type="scientific">Mollisia scopiformis</name>
    <name type="common">Conifer needle endophyte fungus</name>
    <name type="synonym">Phialocephala scopiformis</name>
    <dbReference type="NCBI Taxonomy" id="149040"/>
    <lineage>
        <taxon>Eukaryota</taxon>
        <taxon>Fungi</taxon>
        <taxon>Dikarya</taxon>
        <taxon>Ascomycota</taxon>
        <taxon>Pezizomycotina</taxon>
        <taxon>Leotiomycetes</taxon>
        <taxon>Helotiales</taxon>
        <taxon>Mollisiaceae</taxon>
        <taxon>Mollisia</taxon>
    </lineage>
</organism>
<keyword evidence="4 6" id="KW-0472">Membrane</keyword>
<feature type="transmembrane region" description="Helical" evidence="6">
    <location>
        <begin position="258"/>
        <end position="276"/>
    </location>
</feature>
<evidence type="ECO:0000256" key="3">
    <source>
        <dbReference type="ARBA" id="ARBA00022989"/>
    </source>
</evidence>
<proteinExistence type="predicted"/>
<keyword evidence="3 6" id="KW-1133">Transmembrane helix</keyword>
<dbReference type="OrthoDB" id="4521223at2759"/>
<keyword evidence="2 6" id="KW-0812">Transmembrane</keyword>
<dbReference type="InParanoid" id="A0A194WTX3"/>
<reference evidence="7 8" key="1">
    <citation type="submission" date="2015-10" db="EMBL/GenBank/DDBJ databases">
        <title>Full genome of DAOMC 229536 Phialocephala scopiformis, a fungal endophyte of spruce producing the potent anti-insectan compound rugulosin.</title>
        <authorList>
            <consortium name="DOE Joint Genome Institute"/>
            <person name="Walker A.K."/>
            <person name="Frasz S.L."/>
            <person name="Seifert K.A."/>
            <person name="Miller J.D."/>
            <person name="Mondo S.J."/>
            <person name="Labutti K."/>
            <person name="Lipzen A."/>
            <person name="Dockter R."/>
            <person name="Kennedy M."/>
            <person name="Grigoriev I.V."/>
            <person name="Spatafora J.W."/>
        </authorList>
    </citation>
    <scope>NUCLEOTIDE SEQUENCE [LARGE SCALE GENOMIC DNA]</scope>
    <source>
        <strain evidence="7 8">CBS 120377</strain>
    </source>
</reference>
<feature type="transmembrane region" description="Helical" evidence="6">
    <location>
        <begin position="93"/>
        <end position="114"/>
    </location>
</feature>
<protein>
    <submittedName>
        <fullName evidence="7">RTA1 like protein</fullName>
    </submittedName>
</protein>
<dbReference type="EMBL" id="KQ947426">
    <property type="protein sequence ID" value="KUJ11413.1"/>
    <property type="molecule type" value="Genomic_DNA"/>
</dbReference>
<dbReference type="PANTHER" id="PTHR31465">
    <property type="entry name" value="PROTEIN RTA1-RELATED"/>
    <property type="match status" value="1"/>
</dbReference>
<dbReference type="AlphaFoldDB" id="A0A194WTX3"/>
<dbReference type="Pfam" id="PF04479">
    <property type="entry name" value="RTA1"/>
    <property type="match status" value="1"/>
</dbReference>
<evidence type="ECO:0000313" key="8">
    <source>
        <dbReference type="Proteomes" id="UP000070700"/>
    </source>
</evidence>
<feature type="transmembrane region" description="Helical" evidence="6">
    <location>
        <begin position="172"/>
        <end position="196"/>
    </location>
</feature>
<evidence type="ECO:0000256" key="6">
    <source>
        <dbReference type="SAM" id="Phobius"/>
    </source>
</evidence>
<feature type="region of interest" description="Disordered" evidence="5">
    <location>
        <begin position="304"/>
        <end position="326"/>
    </location>
</feature>
<dbReference type="KEGG" id="psco:LY89DRAFT_624723"/>
<dbReference type="FunCoup" id="A0A194WTX3">
    <property type="interactions" value="60"/>
</dbReference>
<keyword evidence="8" id="KW-1185">Reference proteome</keyword>
<evidence type="ECO:0000313" key="7">
    <source>
        <dbReference type="EMBL" id="KUJ11413.1"/>
    </source>
</evidence>
<evidence type="ECO:0000256" key="5">
    <source>
        <dbReference type="SAM" id="MobiDB-lite"/>
    </source>
</evidence>
<name>A0A194WTX3_MOLSC</name>
<sequence>MVVPVGYIPGFVCTLATCSVSKWGFIHYQPSLPGNILFLIILSALAVGQLVLGIKFKSRIVCVMMLLGLACEILGYISRILMHYDPFDRAYFLWYLICLTIGPAFLAAAIYVCLGRIVVVYGEHISRIRPRTYTILFMGCDFVSLVIQAIGGGIATSVPLTNQKTINLGTHILVAGLSFQVASLFAFSVCSTEFLWRVHKHHGDRNLEHADLYNSRKFRLFLISLGITTVCLFVRTVFRSVELSGGFGGHLANSEVQFMVLDGMMVIIACFCLTVMHPGIGFGDKWGASRFSFGRKREMVVEQGGEMDESPASAEKAGVNVAAHQT</sequence>
<feature type="transmembrane region" description="Helical" evidence="6">
    <location>
        <begin position="217"/>
        <end position="238"/>
    </location>
</feature>
<dbReference type="RefSeq" id="XP_018065768.1">
    <property type="nucleotide sequence ID" value="XM_018211052.1"/>
</dbReference>
<dbReference type="InterPro" id="IPR007568">
    <property type="entry name" value="RTA1"/>
</dbReference>
<evidence type="ECO:0000256" key="4">
    <source>
        <dbReference type="ARBA" id="ARBA00023136"/>
    </source>
</evidence>
<dbReference type="PANTHER" id="PTHR31465:SF9">
    <property type="entry name" value="SPHINGOID LONG-CHAIN BASE TRANSPORTER RSB1"/>
    <property type="match status" value="1"/>
</dbReference>